<keyword evidence="10" id="KW-0812">Transmembrane</keyword>
<evidence type="ECO:0000313" key="12">
    <source>
        <dbReference type="EMBL" id="KOF03809.1"/>
    </source>
</evidence>
<dbReference type="SUPFAM" id="SSF48452">
    <property type="entry name" value="TPR-like"/>
    <property type="match status" value="1"/>
</dbReference>
<dbReference type="InterPro" id="IPR011990">
    <property type="entry name" value="TPR-like_helical_dom_sf"/>
</dbReference>
<keyword evidence="10" id="KW-0472">Membrane</keyword>
<feature type="repeat" description="TPR" evidence="8">
    <location>
        <begin position="142"/>
        <end position="175"/>
    </location>
</feature>
<comment type="caution">
    <text evidence="12">The sequence shown here is derived from an EMBL/GenBank/DDBJ whole genome shotgun (WGS) entry which is preliminary data.</text>
</comment>
<evidence type="ECO:0000256" key="2">
    <source>
        <dbReference type="ARBA" id="ARBA00012438"/>
    </source>
</evidence>
<evidence type="ECO:0000313" key="13">
    <source>
        <dbReference type="Proteomes" id="UP000036908"/>
    </source>
</evidence>
<keyword evidence="4" id="KW-0808">Transferase</keyword>
<dbReference type="SMART" id="SM00028">
    <property type="entry name" value="TPR"/>
    <property type="match status" value="6"/>
</dbReference>
<keyword evidence="13" id="KW-1185">Reference proteome</keyword>
<evidence type="ECO:0000256" key="9">
    <source>
        <dbReference type="SAM" id="Coils"/>
    </source>
</evidence>
<gene>
    <name evidence="12" type="ORF">OB69_04425</name>
</gene>
<dbReference type="EC" id="2.7.13.3" evidence="2"/>
<reference evidence="13" key="1">
    <citation type="submission" date="2014-11" db="EMBL/GenBank/DDBJ databases">
        <title>Genome sequencing of Roseivirga sp. D-25.</title>
        <authorList>
            <person name="Selvaratnam C."/>
            <person name="Thevarajoo S."/>
            <person name="Goh K.M."/>
            <person name="Eee R."/>
            <person name="Chan K.-G."/>
            <person name="Chong C.S."/>
        </authorList>
    </citation>
    <scope>NUCLEOTIDE SEQUENCE [LARGE SCALE GENOMIC DNA]</scope>
    <source>
        <strain evidence="13">D-25</strain>
    </source>
</reference>
<protein>
    <recommendedName>
        <fullName evidence="2">histidine kinase</fullName>
        <ecNumber evidence="2">2.7.13.3</ecNumber>
    </recommendedName>
</protein>
<dbReference type="Gene3D" id="3.30.565.10">
    <property type="entry name" value="Histidine kinase-like ATPase, C-terminal domain"/>
    <property type="match status" value="1"/>
</dbReference>
<keyword evidence="10" id="KW-1133">Transmembrane helix</keyword>
<feature type="domain" description="Signal transduction histidine kinase subgroup 2 dimerisation and phosphoacceptor" evidence="11">
    <location>
        <begin position="376"/>
        <end position="450"/>
    </location>
</feature>
<evidence type="ECO:0000256" key="5">
    <source>
        <dbReference type="ARBA" id="ARBA00022741"/>
    </source>
</evidence>
<keyword evidence="7" id="KW-0067">ATP-binding</keyword>
<dbReference type="PANTHER" id="PTHR41523:SF8">
    <property type="entry name" value="ETHYLENE RESPONSE SENSOR PROTEIN"/>
    <property type="match status" value="1"/>
</dbReference>
<sequence>MFFLIVMGLLSLIQYELKGQEQTAALLLNEGVTFAKSKSYDSAIVKFNDALNFAVQQNDTANILKSYRNLGLSYRYVNQPLKSINTYLRGLELIGDNDAYSIIKGRFLNSLGSIYMATNSFEKAKASFLQAITQMPESNSYHIWLNNLGNANLELDDYDLAIQNFRESLALKRNLGLKEEERVVVYNNLGEALLRSDQLVEAKIFLDSALLFREADSAQDKVPIWNNLTWYYMKVGSSQQAERYLLLSSKVIDQSINKDKVKYYWLGKSLADVVGDYKGYVKYDMMHDSLNDLTFKESRLMLQEAQSEYEIDQRENQLNQQEELLAAQQTIITKNTNLLILVIIIALIVLGSAIYFVLLNSRNKKLRMRNELLVREQNHRVKNNLQMISSLLSLQAGKAQDEISKYALKQSQGRIQAIALLNRSLYDQEEIGDIDLKVYISELITEVINSITDTEVKYQLDIDDIKLDLEKTTSLGLIINELIVNSVKYVQQSVTEFSLSIKAQSGKFSLEYTDNGENFDLQAYQNSKSFGKKLVELQAKQLKGKSKISNDSQFRYQLNFS</sequence>
<dbReference type="Pfam" id="PF13181">
    <property type="entry name" value="TPR_8"/>
    <property type="match status" value="2"/>
</dbReference>
<dbReference type="PATRIC" id="fig|1566026.4.peg.2707"/>
<evidence type="ECO:0000256" key="3">
    <source>
        <dbReference type="ARBA" id="ARBA00022553"/>
    </source>
</evidence>
<dbReference type="Pfam" id="PF07568">
    <property type="entry name" value="HisKA_2"/>
    <property type="match status" value="1"/>
</dbReference>
<keyword evidence="3" id="KW-0597">Phosphoprotein</keyword>
<evidence type="ECO:0000259" key="11">
    <source>
        <dbReference type="Pfam" id="PF07568"/>
    </source>
</evidence>
<keyword evidence="9" id="KW-0175">Coiled coil</keyword>
<accession>A0A0L8ANB3</accession>
<dbReference type="Proteomes" id="UP000036908">
    <property type="component" value="Unassembled WGS sequence"/>
</dbReference>
<proteinExistence type="predicted"/>
<dbReference type="SUPFAM" id="SSF55874">
    <property type="entry name" value="ATPase domain of HSP90 chaperone/DNA topoisomerase II/histidine kinase"/>
    <property type="match status" value="1"/>
</dbReference>
<keyword evidence="8" id="KW-0802">TPR repeat</keyword>
<dbReference type="EMBL" id="JSVA01000005">
    <property type="protein sequence ID" value="KOF03809.1"/>
    <property type="molecule type" value="Genomic_DNA"/>
</dbReference>
<dbReference type="InterPro" id="IPR019734">
    <property type="entry name" value="TPR_rpt"/>
</dbReference>
<evidence type="ECO:0000256" key="10">
    <source>
        <dbReference type="SAM" id="Phobius"/>
    </source>
</evidence>
<dbReference type="PROSITE" id="PS50005">
    <property type="entry name" value="TPR"/>
    <property type="match status" value="2"/>
</dbReference>
<evidence type="ECO:0000256" key="7">
    <source>
        <dbReference type="ARBA" id="ARBA00022840"/>
    </source>
</evidence>
<dbReference type="PANTHER" id="PTHR41523">
    <property type="entry name" value="TWO-COMPONENT SYSTEM SENSOR PROTEIN"/>
    <property type="match status" value="1"/>
</dbReference>
<dbReference type="InterPro" id="IPR036890">
    <property type="entry name" value="HATPase_C_sf"/>
</dbReference>
<name>A0A0L8ANB3_9BACT</name>
<dbReference type="InterPro" id="IPR011495">
    <property type="entry name" value="Sig_transdc_His_kin_sub2_dim/P"/>
</dbReference>
<evidence type="ECO:0000256" key="1">
    <source>
        <dbReference type="ARBA" id="ARBA00000085"/>
    </source>
</evidence>
<feature type="coiled-coil region" evidence="9">
    <location>
        <begin position="302"/>
        <end position="331"/>
    </location>
</feature>
<dbReference type="AlphaFoldDB" id="A0A0L8ANB3"/>
<evidence type="ECO:0000256" key="4">
    <source>
        <dbReference type="ARBA" id="ARBA00022679"/>
    </source>
</evidence>
<evidence type="ECO:0000256" key="6">
    <source>
        <dbReference type="ARBA" id="ARBA00022777"/>
    </source>
</evidence>
<feature type="repeat" description="TPR" evidence="8">
    <location>
        <begin position="105"/>
        <end position="138"/>
    </location>
</feature>
<keyword evidence="6" id="KW-0418">Kinase</keyword>
<dbReference type="Gene3D" id="1.25.40.10">
    <property type="entry name" value="Tetratricopeptide repeat domain"/>
    <property type="match status" value="2"/>
</dbReference>
<dbReference type="GO" id="GO:0005524">
    <property type="term" value="F:ATP binding"/>
    <property type="evidence" value="ECO:0007669"/>
    <property type="project" value="UniProtKB-KW"/>
</dbReference>
<feature type="transmembrane region" description="Helical" evidence="10">
    <location>
        <begin position="338"/>
        <end position="359"/>
    </location>
</feature>
<organism evidence="12 13">
    <name type="scientific">Roseivirga seohaensis subsp. aquiponti</name>
    <dbReference type="NCBI Taxonomy" id="1566026"/>
    <lineage>
        <taxon>Bacteria</taxon>
        <taxon>Pseudomonadati</taxon>
        <taxon>Bacteroidota</taxon>
        <taxon>Cytophagia</taxon>
        <taxon>Cytophagales</taxon>
        <taxon>Roseivirgaceae</taxon>
        <taxon>Roseivirga</taxon>
    </lineage>
</organism>
<comment type="catalytic activity">
    <reaction evidence="1">
        <text>ATP + protein L-histidine = ADP + protein N-phospho-L-histidine.</text>
        <dbReference type="EC" id="2.7.13.3"/>
    </reaction>
</comment>
<dbReference type="Gene3D" id="3.30.450.20">
    <property type="entry name" value="PAS domain"/>
    <property type="match status" value="1"/>
</dbReference>
<keyword evidence="5" id="KW-0547">Nucleotide-binding</keyword>
<dbReference type="GO" id="GO:0004673">
    <property type="term" value="F:protein histidine kinase activity"/>
    <property type="evidence" value="ECO:0007669"/>
    <property type="project" value="UniProtKB-EC"/>
</dbReference>
<evidence type="ECO:0000256" key="8">
    <source>
        <dbReference type="PROSITE-ProRule" id="PRU00339"/>
    </source>
</evidence>